<reference evidence="1 2" key="1">
    <citation type="submission" date="2014-04" db="EMBL/GenBank/DDBJ databases">
        <authorList>
            <consortium name="DOE Joint Genome Institute"/>
            <person name="Kuo A."/>
            <person name="Kohler A."/>
            <person name="Costa M.D."/>
            <person name="Nagy L.G."/>
            <person name="Floudas D."/>
            <person name="Copeland A."/>
            <person name="Barry K.W."/>
            <person name="Cichocki N."/>
            <person name="Veneault-Fourrey C."/>
            <person name="LaButti K."/>
            <person name="Lindquist E.A."/>
            <person name="Lipzen A."/>
            <person name="Lundell T."/>
            <person name="Morin E."/>
            <person name="Murat C."/>
            <person name="Sun H."/>
            <person name="Tunlid A."/>
            <person name="Henrissat B."/>
            <person name="Grigoriev I.V."/>
            <person name="Hibbett D.S."/>
            <person name="Martin F."/>
            <person name="Nordberg H.P."/>
            <person name="Cantor M.N."/>
            <person name="Hua S.X."/>
        </authorList>
    </citation>
    <scope>NUCLEOTIDE SEQUENCE [LARGE SCALE GENOMIC DNA]</scope>
    <source>
        <strain evidence="1 2">Marx 270</strain>
    </source>
</reference>
<name>A0A0C3PB79_PISTI</name>
<dbReference type="InParanoid" id="A0A0C3PB79"/>
<dbReference type="Proteomes" id="UP000054217">
    <property type="component" value="Unassembled WGS sequence"/>
</dbReference>
<keyword evidence="2" id="KW-1185">Reference proteome</keyword>
<dbReference type="EMBL" id="KN831969">
    <property type="protein sequence ID" value="KIO04914.1"/>
    <property type="molecule type" value="Genomic_DNA"/>
</dbReference>
<gene>
    <name evidence="1" type="ORF">M404DRAFT_1000393</name>
</gene>
<protein>
    <submittedName>
        <fullName evidence="1">Uncharacterized protein</fullName>
    </submittedName>
</protein>
<evidence type="ECO:0000313" key="1">
    <source>
        <dbReference type="EMBL" id="KIO04914.1"/>
    </source>
</evidence>
<dbReference type="HOGENOM" id="CLU_2905131_0_0_1"/>
<reference evidence="2" key="2">
    <citation type="submission" date="2015-01" db="EMBL/GenBank/DDBJ databases">
        <title>Evolutionary Origins and Diversification of the Mycorrhizal Mutualists.</title>
        <authorList>
            <consortium name="DOE Joint Genome Institute"/>
            <consortium name="Mycorrhizal Genomics Consortium"/>
            <person name="Kohler A."/>
            <person name="Kuo A."/>
            <person name="Nagy L.G."/>
            <person name="Floudas D."/>
            <person name="Copeland A."/>
            <person name="Barry K.W."/>
            <person name="Cichocki N."/>
            <person name="Veneault-Fourrey C."/>
            <person name="LaButti K."/>
            <person name="Lindquist E.A."/>
            <person name="Lipzen A."/>
            <person name="Lundell T."/>
            <person name="Morin E."/>
            <person name="Murat C."/>
            <person name="Riley R."/>
            <person name="Ohm R."/>
            <person name="Sun H."/>
            <person name="Tunlid A."/>
            <person name="Henrissat B."/>
            <person name="Grigoriev I.V."/>
            <person name="Hibbett D.S."/>
            <person name="Martin F."/>
        </authorList>
    </citation>
    <scope>NUCLEOTIDE SEQUENCE [LARGE SCALE GENOMIC DNA]</scope>
    <source>
        <strain evidence="2">Marx 270</strain>
    </source>
</reference>
<proteinExistence type="predicted"/>
<dbReference type="AlphaFoldDB" id="A0A0C3PB79"/>
<evidence type="ECO:0000313" key="2">
    <source>
        <dbReference type="Proteomes" id="UP000054217"/>
    </source>
</evidence>
<sequence length="63" mass="7247">MMWTGSSHPAQFVTGSSSQILRDNDHFAEQTYIFLMPEYVNVSETRLKLDQAHSQVLDVKCEE</sequence>
<accession>A0A0C3PB79</accession>
<organism evidence="1 2">
    <name type="scientific">Pisolithus tinctorius Marx 270</name>
    <dbReference type="NCBI Taxonomy" id="870435"/>
    <lineage>
        <taxon>Eukaryota</taxon>
        <taxon>Fungi</taxon>
        <taxon>Dikarya</taxon>
        <taxon>Basidiomycota</taxon>
        <taxon>Agaricomycotina</taxon>
        <taxon>Agaricomycetes</taxon>
        <taxon>Agaricomycetidae</taxon>
        <taxon>Boletales</taxon>
        <taxon>Sclerodermatineae</taxon>
        <taxon>Pisolithaceae</taxon>
        <taxon>Pisolithus</taxon>
    </lineage>
</organism>